<sequence>MALSIDLSGKVAIVTGAGRGIGRSIALALAEAGADVAVAARTLSQVEETRDLILSKGCRSMALSVDVAQNEQVIAMVDEIVKTWGGVHILINNAGITRPAPLLEYPEENWDMVININVKGMFLCTKAVGAYMKEQKYGKIINIASTGGEMAGPNNAVYHASKAAAILFTKSVALEWIRYNINVNAIGPGFVNTDLIEDFKDEKARQKLLKVIPIRRFADPDEIAPLAVFLASDLANYMVGEHVIIDGGLIST</sequence>
<dbReference type="EMBL" id="LNQE01001845">
    <property type="protein sequence ID" value="KUG04579.1"/>
    <property type="molecule type" value="Genomic_DNA"/>
</dbReference>
<dbReference type="Gene3D" id="3.40.50.720">
    <property type="entry name" value="NAD(P)-binding Rossmann-like Domain"/>
    <property type="match status" value="1"/>
</dbReference>
<comment type="similarity">
    <text evidence="1">Belongs to the short-chain dehydrogenases/reductases (SDR) family.</text>
</comment>
<accession>A0A0W8E805</accession>
<gene>
    <name evidence="3" type="ORF">ASZ90_018071</name>
</gene>
<dbReference type="InterPro" id="IPR036291">
    <property type="entry name" value="NAD(P)-bd_dom_sf"/>
</dbReference>
<dbReference type="InterPro" id="IPR002347">
    <property type="entry name" value="SDR_fam"/>
</dbReference>
<dbReference type="PANTHER" id="PTHR42760:SF115">
    <property type="entry name" value="3-OXOACYL-[ACYL-CARRIER-PROTEIN] REDUCTASE FABG"/>
    <property type="match status" value="1"/>
</dbReference>
<comment type="caution">
    <text evidence="3">The sequence shown here is derived from an EMBL/GenBank/DDBJ whole genome shotgun (WGS) entry which is preliminary data.</text>
</comment>
<keyword evidence="2 3" id="KW-0560">Oxidoreductase</keyword>
<dbReference type="EC" id="1.1.1.100" evidence="3"/>
<dbReference type="Pfam" id="PF13561">
    <property type="entry name" value="adh_short_C2"/>
    <property type="match status" value="1"/>
</dbReference>
<dbReference type="PANTHER" id="PTHR42760">
    <property type="entry name" value="SHORT-CHAIN DEHYDROGENASES/REDUCTASES FAMILY MEMBER"/>
    <property type="match status" value="1"/>
</dbReference>
<evidence type="ECO:0000256" key="1">
    <source>
        <dbReference type="ARBA" id="ARBA00006484"/>
    </source>
</evidence>
<dbReference type="PRINTS" id="PR00080">
    <property type="entry name" value="SDRFAMILY"/>
</dbReference>
<name>A0A0W8E805_9ZZZZ</name>
<evidence type="ECO:0000256" key="2">
    <source>
        <dbReference type="ARBA" id="ARBA00023002"/>
    </source>
</evidence>
<dbReference type="PRINTS" id="PR00081">
    <property type="entry name" value="GDHRDH"/>
</dbReference>
<dbReference type="SUPFAM" id="SSF51735">
    <property type="entry name" value="NAD(P)-binding Rossmann-fold domains"/>
    <property type="match status" value="1"/>
</dbReference>
<dbReference type="AlphaFoldDB" id="A0A0W8E805"/>
<dbReference type="GO" id="GO:0004316">
    <property type="term" value="F:3-oxoacyl-[acyl-carrier-protein] reductase (NADPH) activity"/>
    <property type="evidence" value="ECO:0007669"/>
    <property type="project" value="UniProtKB-EC"/>
</dbReference>
<dbReference type="NCBIfam" id="NF005559">
    <property type="entry name" value="PRK07231.1"/>
    <property type="match status" value="1"/>
</dbReference>
<organism evidence="3">
    <name type="scientific">hydrocarbon metagenome</name>
    <dbReference type="NCBI Taxonomy" id="938273"/>
    <lineage>
        <taxon>unclassified sequences</taxon>
        <taxon>metagenomes</taxon>
        <taxon>ecological metagenomes</taxon>
    </lineage>
</organism>
<dbReference type="FunFam" id="3.40.50.720:FF:000084">
    <property type="entry name" value="Short-chain dehydrogenase reductase"/>
    <property type="match status" value="1"/>
</dbReference>
<proteinExistence type="inferred from homology"/>
<dbReference type="NCBIfam" id="NF009466">
    <property type="entry name" value="PRK12826.1-2"/>
    <property type="match status" value="1"/>
</dbReference>
<reference evidence="3" key="1">
    <citation type="journal article" date="2015" name="Proc. Natl. Acad. Sci. U.S.A.">
        <title>Networks of energetic and metabolic interactions define dynamics in microbial communities.</title>
        <authorList>
            <person name="Embree M."/>
            <person name="Liu J.K."/>
            <person name="Al-Bassam M.M."/>
            <person name="Zengler K."/>
        </authorList>
    </citation>
    <scope>NUCLEOTIDE SEQUENCE</scope>
</reference>
<evidence type="ECO:0000313" key="3">
    <source>
        <dbReference type="EMBL" id="KUG04579.1"/>
    </source>
</evidence>
<protein>
    <submittedName>
        <fullName evidence="3">3-oxoacyl-acp reductase</fullName>
        <ecNumber evidence="3">1.1.1.100</ecNumber>
    </submittedName>
</protein>